<dbReference type="Gramene" id="GBG67829">
    <property type="protein sequence ID" value="GBG67829"/>
    <property type="gene ID" value="CBR_g950"/>
</dbReference>
<accession>A0A388KCR4</accession>
<organism evidence="14 15">
    <name type="scientific">Chara braunii</name>
    <name type="common">Braun's stonewort</name>
    <dbReference type="NCBI Taxonomy" id="69332"/>
    <lineage>
        <taxon>Eukaryota</taxon>
        <taxon>Viridiplantae</taxon>
        <taxon>Streptophyta</taxon>
        <taxon>Charophyceae</taxon>
        <taxon>Charales</taxon>
        <taxon>Characeae</taxon>
        <taxon>Chara</taxon>
    </lineage>
</organism>
<dbReference type="UniPathway" id="UPA00152"/>
<evidence type="ECO:0000256" key="2">
    <source>
        <dbReference type="ARBA" id="ARBA00004229"/>
    </source>
</evidence>
<evidence type="ECO:0000256" key="4">
    <source>
        <dbReference type="ARBA" id="ARBA00010281"/>
    </source>
</evidence>
<keyword evidence="6" id="KW-0150">Chloroplast</keyword>
<evidence type="ECO:0000256" key="10">
    <source>
        <dbReference type="ARBA" id="ARBA00022922"/>
    </source>
</evidence>
<dbReference type="Gene3D" id="3.40.50.2000">
    <property type="entry name" value="Glycogen Phosphorylase B"/>
    <property type="match status" value="2"/>
</dbReference>
<dbReference type="PANTHER" id="PTHR46083">
    <property type="match status" value="1"/>
</dbReference>
<reference evidence="14 15" key="1">
    <citation type="journal article" date="2018" name="Cell">
        <title>The Chara Genome: Secondary Complexity and Implications for Plant Terrestrialization.</title>
        <authorList>
            <person name="Nishiyama T."/>
            <person name="Sakayama H."/>
            <person name="Vries J.D."/>
            <person name="Buschmann H."/>
            <person name="Saint-Marcoux D."/>
            <person name="Ullrich K.K."/>
            <person name="Haas F.B."/>
            <person name="Vanderstraeten L."/>
            <person name="Becker D."/>
            <person name="Lang D."/>
            <person name="Vosolsobe S."/>
            <person name="Rombauts S."/>
            <person name="Wilhelmsson P.K.I."/>
            <person name="Janitza P."/>
            <person name="Kern R."/>
            <person name="Heyl A."/>
            <person name="Rumpler F."/>
            <person name="Villalobos L.I.A.C."/>
            <person name="Clay J.M."/>
            <person name="Skokan R."/>
            <person name="Toyoda A."/>
            <person name="Suzuki Y."/>
            <person name="Kagoshima H."/>
            <person name="Schijlen E."/>
            <person name="Tajeshwar N."/>
            <person name="Catarino B."/>
            <person name="Hetherington A.J."/>
            <person name="Saltykova A."/>
            <person name="Bonnot C."/>
            <person name="Breuninger H."/>
            <person name="Symeonidi A."/>
            <person name="Radhakrishnan G.V."/>
            <person name="Van Nieuwerburgh F."/>
            <person name="Deforce D."/>
            <person name="Chang C."/>
            <person name="Karol K.G."/>
            <person name="Hedrich R."/>
            <person name="Ulvskov P."/>
            <person name="Glockner G."/>
            <person name="Delwiche C.F."/>
            <person name="Petrasek J."/>
            <person name="Van de Peer Y."/>
            <person name="Friml J."/>
            <person name="Beilby M."/>
            <person name="Dolan L."/>
            <person name="Kohara Y."/>
            <person name="Sugano S."/>
            <person name="Fujiyama A."/>
            <person name="Delaux P.-M."/>
            <person name="Quint M."/>
            <person name="TheiBen G."/>
            <person name="Hagemann M."/>
            <person name="Harholt J."/>
            <person name="Dunand C."/>
            <person name="Zachgo S."/>
            <person name="Langdale J."/>
            <person name="Maumus F."/>
            <person name="Straeten D.V.D."/>
            <person name="Gould S.B."/>
            <person name="Rensing S.A."/>
        </authorList>
    </citation>
    <scope>NUCLEOTIDE SEQUENCE [LARGE SCALE GENOMIC DNA]</scope>
    <source>
        <strain evidence="14 15">S276</strain>
    </source>
</reference>
<dbReference type="HAMAP" id="MF_00484">
    <property type="entry name" value="Glycogen_synth"/>
    <property type="match status" value="1"/>
</dbReference>
<dbReference type="SMART" id="SM01066">
    <property type="entry name" value="CBM_25"/>
    <property type="match status" value="3"/>
</dbReference>
<dbReference type="GO" id="GO:0009011">
    <property type="term" value="F:alpha-1,4-glucan glucosyltransferase (ADP-glucose donor) activity"/>
    <property type="evidence" value="ECO:0007669"/>
    <property type="project" value="UniProtKB-EC"/>
</dbReference>
<dbReference type="FunFam" id="3.40.50.2000:FF:000165">
    <property type="entry name" value="Starch synthase, chloroplastic/amyloplastic"/>
    <property type="match status" value="1"/>
</dbReference>
<evidence type="ECO:0000256" key="3">
    <source>
        <dbReference type="ARBA" id="ARBA00004727"/>
    </source>
</evidence>
<comment type="subcellular location">
    <subcellularLocation>
        <location evidence="2">Plastid</location>
        <location evidence="2">Chloroplast</location>
    </subcellularLocation>
</comment>
<feature type="coiled-coil region" evidence="12">
    <location>
        <begin position="447"/>
        <end position="498"/>
    </location>
</feature>
<dbReference type="InterPro" id="IPR005085">
    <property type="entry name" value="CBM25"/>
</dbReference>
<dbReference type="GO" id="GO:0004373">
    <property type="term" value="F:alpha-1,4-glucan glucosyltransferase (UDP-glucose donor) activity"/>
    <property type="evidence" value="ECO:0007669"/>
    <property type="project" value="InterPro"/>
</dbReference>
<dbReference type="OMA" id="FIPVAYT"/>
<dbReference type="GO" id="GO:0010021">
    <property type="term" value="P:amylopectin biosynthetic process"/>
    <property type="evidence" value="ECO:0007669"/>
    <property type="project" value="UniProtKB-ARBA"/>
</dbReference>
<feature type="coiled-coil region" evidence="12">
    <location>
        <begin position="230"/>
        <end position="324"/>
    </location>
</feature>
<dbReference type="PANTHER" id="PTHR46083:SF5">
    <property type="entry name" value="STARCH SYNTHASE 3, CHLOROPLASTIC_AMYLOPLASTIC"/>
    <property type="match status" value="1"/>
</dbReference>
<dbReference type="Proteomes" id="UP000265515">
    <property type="component" value="Unassembled WGS sequence"/>
</dbReference>
<keyword evidence="11" id="KW-0809">Transit peptide</keyword>
<dbReference type="InterPro" id="IPR001296">
    <property type="entry name" value="Glyco_trans_1"/>
</dbReference>
<evidence type="ECO:0000256" key="11">
    <source>
        <dbReference type="ARBA" id="ARBA00022946"/>
    </source>
</evidence>
<dbReference type="Pfam" id="PF16760">
    <property type="entry name" value="CBM53"/>
    <property type="match status" value="3"/>
</dbReference>
<dbReference type="AlphaFoldDB" id="A0A388KCR4"/>
<evidence type="ECO:0000256" key="5">
    <source>
        <dbReference type="ARBA" id="ARBA00012588"/>
    </source>
</evidence>
<feature type="domain" description="Carbohydrate binding module family 25" evidence="13">
    <location>
        <begin position="685"/>
        <end position="776"/>
    </location>
</feature>
<evidence type="ECO:0000313" key="15">
    <source>
        <dbReference type="Proteomes" id="UP000265515"/>
    </source>
</evidence>
<dbReference type="EC" id="2.4.1.21" evidence="5"/>
<protein>
    <recommendedName>
        <fullName evidence="5">starch synthase</fullName>
        <ecNumber evidence="5">2.4.1.21</ecNumber>
    </recommendedName>
</protein>
<dbReference type="SUPFAM" id="SSF53756">
    <property type="entry name" value="UDP-Glycosyltransferase/glycogen phosphorylase"/>
    <property type="match status" value="1"/>
</dbReference>
<dbReference type="InterPro" id="IPR011835">
    <property type="entry name" value="GS/SS"/>
</dbReference>
<evidence type="ECO:0000313" key="14">
    <source>
        <dbReference type="EMBL" id="GBG67829.1"/>
    </source>
</evidence>
<keyword evidence="8" id="KW-0328">Glycosyltransferase</keyword>
<evidence type="ECO:0000256" key="9">
    <source>
        <dbReference type="ARBA" id="ARBA00022679"/>
    </source>
</evidence>
<dbReference type="InterPro" id="IPR013534">
    <property type="entry name" value="Starch_synth_cat_dom"/>
</dbReference>
<sequence length="1234" mass="139578">MAGLGLAGRAIATVRGASPSPVLGGYNLVPVGEREYRVVPDGQCRGRVISGVDSITNASAKLRLDERTPAKAKRSVSTDGFTSILGGSNRSGIDRSYGLCNFMLYSIDNLSSLGSFGSGRWLREATVVFWHSKSYRCSLIGNCNLTRARKSGSDGPRDVKGAVGKRIAERGGSAKDATTDLTSTDITESHVGTADSMEIKTNVIEMPPNERRRGVVDSEVAVKAGELELHKEKEKQKRTIEQRLAAEAREKERQQLEERETERKLLLQTKERERKLKLDQKEKERTMHAEKMERERILAEQKRLAEERERERKLKAQAAAVAKRQAAIARLLEVHAEDKLFSYPEVIEAGSTAELFLNRPLTSLQNEPSVFLKGAFNDWQWRPANQVVKKSKYGDWWSVKVEVPEEAYKFDFVFFNGESIYENNGGQDFHLKVAGEWDERKFLDFLAMERVKELERLAKDKEEAERKAEEERRVSQRIAGIEADKIQARREVDGLKAKAEMRRTEAVRAMETVWFSNPAEISAGKKAKLFYNREFRSLAQSEDIWIHAGYNGWSTGVSIVQKLYSAEKDDGDWWYAEVDVPRDAFLLDWVFSNGPAGKGTIYDNNHQRDYHAIVNDGKVDEFWNTIEGNIFQRLQKERQEREEAAQRLIDRRVRLKAELKQKTKQAFLQSQAHIIYTKPEEVRAGQHVTVYYNPQNTVLHGRTEVWMRGSFNRWTHRSGCFMPLKMNPSGNGPHMEATVYVPVDAYMMDLVFSERGDADGGFYDNRGGLDYHVPIAGGSVREPPMSIVHVAVEMAPIAKVGGLGDVVTSLSRAVQEAGHKVEVVLPKYNCIDYSQVRILQEGKDYNWGGTRVRTWCGEVEGLTVHFLEPENGMFWAGCIYGRNDDAQRFGFFCNAALEFLLQSGRNPDIIHCHDWSSAPVAWLYQEQYKEHGLNNSRIVFTIHNMEFGGAAIGKAIANAHKSTTVSPTYAREISGHGSVVPHLGKFHGIRNGIDPDIWDPLGDAYIPVKYGAEDVVQGKQAAKEELRRRLNLRFVDRPIVGIVSRLTAQKGIHLIKHAIWRTLDRGGQIVLLGSAPDGRIQNEFQQLAHQLTEQYGDMARLCLSYDEPLSHMIYAGADIILVPSMFEPCGLTQMIAMRYGAIPVVRRTGGLVDTVFDVDHDKDRAQHEGLEPNGFSFEGTDAGGLDYALNRALSAWYEDRPWFQSLSRRVMEQDWSWNRPALDYIELYYGARKL</sequence>
<keyword evidence="12" id="KW-0175">Coiled coil</keyword>
<keyword evidence="7" id="KW-0934">Plastid</keyword>
<dbReference type="Pfam" id="PF00534">
    <property type="entry name" value="Glycos_transf_1"/>
    <property type="match status" value="1"/>
</dbReference>
<keyword evidence="10" id="KW-0750">Starch biosynthesis</keyword>
<comment type="similarity">
    <text evidence="4">Belongs to the glycosyltransferase 1 family. Bacterial/plant glycogen synthase subfamily.</text>
</comment>
<dbReference type="GO" id="GO:0019252">
    <property type="term" value="P:starch biosynthetic process"/>
    <property type="evidence" value="ECO:0007669"/>
    <property type="project" value="UniProtKB-UniPathway"/>
</dbReference>
<dbReference type="OrthoDB" id="2018403at2759"/>
<comment type="caution">
    <text evidence="14">The sequence shown here is derived from an EMBL/GenBank/DDBJ whole genome shotgun (WGS) entry which is preliminary data.</text>
</comment>
<evidence type="ECO:0000256" key="8">
    <source>
        <dbReference type="ARBA" id="ARBA00022676"/>
    </source>
</evidence>
<dbReference type="STRING" id="69332.A0A388KCR4"/>
<keyword evidence="15" id="KW-1185">Reference proteome</keyword>
<evidence type="ECO:0000256" key="7">
    <source>
        <dbReference type="ARBA" id="ARBA00022640"/>
    </source>
</evidence>
<dbReference type="GO" id="GO:2001070">
    <property type="term" value="F:starch binding"/>
    <property type="evidence" value="ECO:0007669"/>
    <property type="project" value="InterPro"/>
</dbReference>
<dbReference type="InterPro" id="IPR013783">
    <property type="entry name" value="Ig-like_fold"/>
</dbReference>
<evidence type="ECO:0000256" key="12">
    <source>
        <dbReference type="SAM" id="Coils"/>
    </source>
</evidence>
<name>A0A388KCR4_CHABU</name>
<dbReference type="Gene3D" id="2.60.40.10">
    <property type="entry name" value="Immunoglobulins"/>
    <property type="match status" value="1"/>
</dbReference>
<feature type="coiled-coil region" evidence="12">
    <location>
        <begin position="631"/>
        <end position="665"/>
    </location>
</feature>
<evidence type="ECO:0000259" key="13">
    <source>
        <dbReference type="SMART" id="SM01066"/>
    </source>
</evidence>
<feature type="domain" description="Carbohydrate binding module family 25" evidence="13">
    <location>
        <begin position="524"/>
        <end position="615"/>
    </location>
</feature>
<dbReference type="EMBL" id="BFEA01000092">
    <property type="protein sequence ID" value="GBG67829.1"/>
    <property type="molecule type" value="Genomic_DNA"/>
</dbReference>
<keyword evidence="9" id="KW-0808">Transferase</keyword>
<dbReference type="Pfam" id="PF08323">
    <property type="entry name" value="Glyco_transf_5"/>
    <property type="match status" value="1"/>
</dbReference>
<proteinExistence type="inferred from homology"/>
<comment type="pathway">
    <text evidence="3">Glycan biosynthesis; starch biosynthesis.</text>
</comment>
<evidence type="ECO:0000256" key="1">
    <source>
        <dbReference type="ARBA" id="ARBA00001478"/>
    </source>
</evidence>
<gene>
    <name evidence="14" type="ORF">CBR_g950</name>
</gene>
<dbReference type="GO" id="GO:0009507">
    <property type="term" value="C:chloroplast"/>
    <property type="evidence" value="ECO:0007669"/>
    <property type="project" value="UniProtKB-SubCell"/>
</dbReference>
<evidence type="ECO:0000256" key="6">
    <source>
        <dbReference type="ARBA" id="ARBA00022528"/>
    </source>
</evidence>
<dbReference type="CDD" id="cd03791">
    <property type="entry name" value="GT5_Glycogen_synthase_DULL1-like"/>
    <property type="match status" value="1"/>
</dbReference>
<comment type="catalytic activity">
    <reaction evidence="1">
        <text>[(1-&gt;4)-alpha-D-glucosyl](n) + ADP-alpha-D-glucose = [(1-&gt;4)-alpha-D-glucosyl](n+1) + ADP + H(+)</text>
        <dbReference type="Rhea" id="RHEA:18189"/>
        <dbReference type="Rhea" id="RHEA-COMP:9584"/>
        <dbReference type="Rhea" id="RHEA-COMP:9587"/>
        <dbReference type="ChEBI" id="CHEBI:15378"/>
        <dbReference type="ChEBI" id="CHEBI:15444"/>
        <dbReference type="ChEBI" id="CHEBI:57498"/>
        <dbReference type="ChEBI" id="CHEBI:456216"/>
        <dbReference type="EC" id="2.4.1.21"/>
    </reaction>
</comment>
<feature type="domain" description="Carbohydrate binding module family 25" evidence="13">
    <location>
        <begin position="350"/>
        <end position="434"/>
    </location>
</feature>